<feature type="compositionally biased region" description="Gly residues" evidence="3">
    <location>
        <begin position="136"/>
        <end position="159"/>
    </location>
</feature>
<keyword evidence="2" id="KW-0393">Immunoglobulin domain</keyword>
<dbReference type="InterPro" id="IPR003599">
    <property type="entry name" value="Ig_sub"/>
</dbReference>
<evidence type="ECO:0000259" key="5">
    <source>
        <dbReference type="PROSITE" id="PS50835"/>
    </source>
</evidence>
<dbReference type="InterPro" id="IPR013783">
    <property type="entry name" value="Ig-like_fold"/>
</dbReference>
<feature type="compositionally biased region" description="Low complexity" evidence="3">
    <location>
        <begin position="97"/>
        <end position="107"/>
    </location>
</feature>
<sequence>MSARGAQPRQGLAGLQLGLACCALLFCLFVELAAEVGQKAKEASGKKPVIVQYPRDNFLLEGGLVEFMCRAEGDPKPLIRWYHADTGQPVQDQAPQTSGGSTDDSGTAGTGTGGTNGVGDQAPQTSGGSTDDSGTAGTGTGGTNGVGGGGIAAQHGGPGLHVNQHHGQLMLTDLRAEASYAFYCNASNPHGWVVSPRVVGGIAFLADEFARQPLDKTVREGDRVILECSPPRGQPTPRVEWRRDDRSVAELPASRRSSTAGAAAGGGGVEAAGSGLLVLPHRAQFTESSLTLVNVTPADAGVYACEAPGGQALAEAKLTVQSAPAFLRTPEEQTAREGDTVEFHCESIGYPRPSVYWETPSKLPLFPPEDGQAVGDQPAKYLLHPSGRLVIFHATRADEGQYTCTAHSSVNTVSSSALLRVLPARHRPPVPPPGVFRPGQSGQPGHLDGLGLLSPRLDDVIAPVIILPPANQTLLLDQTATLQCDLGATRQPNGLLSGAAGRSGVVVGPRVVWLRATRATGGLHEQLDEAT</sequence>
<gene>
    <name evidence="6" type="ORF">PXEA_LOCUS36185</name>
</gene>
<dbReference type="InterPro" id="IPR007110">
    <property type="entry name" value="Ig-like_dom"/>
</dbReference>
<feature type="domain" description="Ig-like" evidence="5">
    <location>
        <begin position="48"/>
        <end position="195"/>
    </location>
</feature>
<keyword evidence="4" id="KW-0732">Signal</keyword>
<feature type="region of interest" description="Disordered" evidence="3">
    <location>
        <begin position="89"/>
        <end position="160"/>
    </location>
</feature>
<dbReference type="InterPro" id="IPR013098">
    <property type="entry name" value="Ig_I-set"/>
</dbReference>
<dbReference type="FunFam" id="2.60.40.10:FF:000032">
    <property type="entry name" value="palladin isoform X1"/>
    <property type="match status" value="1"/>
</dbReference>
<comment type="caution">
    <text evidence="6">The sequence shown here is derived from an EMBL/GenBank/DDBJ whole genome shotgun (WGS) entry which is preliminary data.</text>
</comment>
<feature type="domain" description="Ig-like" evidence="5">
    <location>
        <begin position="324"/>
        <end position="414"/>
    </location>
</feature>
<dbReference type="PANTHER" id="PTHR45080">
    <property type="entry name" value="CONTACTIN 5"/>
    <property type="match status" value="1"/>
</dbReference>
<keyword evidence="7" id="KW-1185">Reference proteome</keyword>
<dbReference type="SMART" id="SM00408">
    <property type="entry name" value="IGc2"/>
    <property type="match status" value="3"/>
</dbReference>
<feature type="signal peptide" evidence="4">
    <location>
        <begin position="1"/>
        <end position="33"/>
    </location>
</feature>
<dbReference type="Pfam" id="PF07679">
    <property type="entry name" value="I-set"/>
    <property type="match status" value="1"/>
</dbReference>
<dbReference type="InterPro" id="IPR003598">
    <property type="entry name" value="Ig_sub2"/>
</dbReference>
<dbReference type="PROSITE" id="PS50835">
    <property type="entry name" value="IG_LIKE"/>
    <property type="match status" value="3"/>
</dbReference>
<feature type="domain" description="Ig-like" evidence="5">
    <location>
        <begin position="196"/>
        <end position="321"/>
    </location>
</feature>
<feature type="compositionally biased region" description="Gly residues" evidence="3">
    <location>
        <begin position="108"/>
        <end position="117"/>
    </location>
</feature>
<dbReference type="GO" id="GO:0050808">
    <property type="term" value="P:synapse organization"/>
    <property type="evidence" value="ECO:0007669"/>
    <property type="project" value="TreeGrafter"/>
</dbReference>
<dbReference type="SMART" id="SM00409">
    <property type="entry name" value="IG"/>
    <property type="match status" value="3"/>
</dbReference>
<dbReference type="AlphaFoldDB" id="A0A448XR09"/>
<evidence type="ECO:0000313" key="6">
    <source>
        <dbReference type="EMBL" id="VEL42745.1"/>
    </source>
</evidence>
<dbReference type="InterPro" id="IPR050958">
    <property type="entry name" value="Cell_Adh-Cytoskel_Orgn"/>
</dbReference>
<keyword evidence="1" id="KW-1015">Disulfide bond</keyword>
<evidence type="ECO:0000313" key="7">
    <source>
        <dbReference type="Proteomes" id="UP000784294"/>
    </source>
</evidence>
<feature type="chain" id="PRO_5019392674" description="Ig-like domain-containing protein" evidence="4">
    <location>
        <begin position="34"/>
        <end position="531"/>
    </location>
</feature>
<name>A0A448XR09_9PLAT</name>
<evidence type="ECO:0000256" key="4">
    <source>
        <dbReference type="SAM" id="SignalP"/>
    </source>
</evidence>
<evidence type="ECO:0000256" key="1">
    <source>
        <dbReference type="ARBA" id="ARBA00023157"/>
    </source>
</evidence>
<evidence type="ECO:0000256" key="3">
    <source>
        <dbReference type="SAM" id="MobiDB-lite"/>
    </source>
</evidence>
<dbReference type="Gene3D" id="2.60.40.10">
    <property type="entry name" value="Immunoglobulins"/>
    <property type="match status" value="3"/>
</dbReference>
<dbReference type="GO" id="GO:0005886">
    <property type="term" value="C:plasma membrane"/>
    <property type="evidence" value="ECO:0007669"/>
    <property type="project" value="TreeGrafter"/>
</dbReference>
<proteinExistence type="predicted"/>
<dbReference type="SUPFAM" id="SSF48726">
    <property type="entry name" value="Immunoglobulin"/>
    <property type="match status" value="3"/>
</dbReference>
<dbReference type="PANTHER" id="PTHR45080:SF34">
    <property type="entry name" value="MYOSIN LIGHT CHAIN KINASE, SMOOTH MUSCLE-LIKE"/>
    <property type="match status" value="1"/>
</dbReference>
<dbReference type="InterPro" id="IPR036179">
    <property type="entry name" value="Ig-like_dom_sf"/>
</dbReference>
<dbReference type="GO" id="GO:0007156">
    <property type="term" value="P:homophilic cell adhesion via plasma membrane adhesion molecules"/>
    <property type="evidence" value="ECO:0007669"/>
    <property type="project" value="TreeGrafter"/>
</dbReference>
<accession>A0A448XR09</accession>
<dbReference type="PROSITE" id="PS51257">
    <property type="entry name" value="PROKAR_LIPOPROTEIN"/>
    <property type="match status" value="1"/>
</dbReference>
<protein>
    <recommendedName>
        <fullName evidence="5">Ig-like domain-containing protein</fullName>
    </recommendedName>
</protein>
<evidence type="ECO:0000256" key="2">
    <source>
        <dbReference type="ARBA" id="ARBA00023319"/>
    </source>
</evidence>
<dbReference type="GO" id="GO:0043025">
    <property type="term" value="C:neuronal cell body"/>
    <property type="evidence" value="ECO:0007669"/>
    <property type="project" value="TreeGrafter"/>
</dbReference>
<organism evidence="6 7">
    <name type="scientific">Protopolystoma xenopodis</name>
    <dbReference type="NCBI Taxonomy" id="117903"/>
    <lineage>
        <taxon>Eukaryota</taxon>
        <taxon>Metazoa</taxon>
        <taxon>Spiralia</taxon>
        <taxon>Lophotrochozoa</taxon>
        <taxon>Platyhelminthes</taxon>
        <taxon>Monogenea</taxon>
        <taxon>Polyopisthocotylea</taxon>
        <taxon>Polystomatidea</taxon>
        <taxon>Polystomatidae</taxon>
        <taxon>Protopolystoma</taxon>
    </lineage>
</organism>
<feature type="non-terminal residue" evidence="6">
    <location>
        <position position="1"/>
    </location>
</feature>
<dbReference type="Pfam" id="PF13927">
    <property type="entry name" value="Ig_3"/>
    <property type="match status" value="2"/>
</dbReference>
<dbReference type="Proteomes" id="UP000784294">
    <property type="component" value="Unassembled WGS sequence"/>
</dbReference>
<feature type="compositionally biased region" description="Low complexity" evidence="3">
    <location>
        <begin position="125"/>
        <end position="135"/>
    </location>
</feature>
<reference evidence="6" key="1">
    <citation type="submission" date="2018-11" db="EMBL/GenBank/DDBJ databases">
        <authorList>
            <consortium name="Pathogen Informatics"/>
        </authorList>
    </citation>
    <scope>NUCLEOTIDE SEQUENCE</scope>
</reference>
<dbReference type="EMBL" id="CAAALY010276339">
    <property type="protein sequence ID" value="VEL42745.1"/>
    <property type="molecule type" value="Genomic_DNA"/>
</dbReference>
<dbReference type="GO" id="GO:0030424">
    <property type="term" value="C:axon"/>
    <property type="evidence" value="ECO:0007669"/>
    <property type="project" value="TreeGrafter"/>
</dbReference>
<dbReference type="OrthoDB" id="428111at2759"/>
<dbReference type="GO" id="GO:0008046">
    <property type="term" value="F:axon guidance receptor activity"/>
    <property type="evidence" value="ECO:0007669"/>
    <property type="project" value="TreeGrafter"/>
</dbReference>